<feature type="compositionally biased region" description="Polar residues" evidence="1">
    <location>
        <begin position="114"/>
        <end position="125"/>
    </location>
</feature>
<dbReference type="EMBL" id="MEZJ01000011">
    <property type="protein sequence ID" value="OGD54544.1"/>
    <property type="molecule type" value="Genomic_DNA"/>
</dbReference>
<sequence length="367" mass="39641">MGLVGGLLYFRQQTQKLQNLDTSQPLTLGLQTPYDGLILNSNVLTVKGTTLPNSVVVFYTETDENSVESDANGNFAGTINLQGGINTLVVTAFSEIGEEKTQVVDVVYEEAEQADNTPSESSVQGVQIAKKPENNPASTKKQDKQAIVGNIDEVTTDSLIVIDKKGKIKVKTNLDQETPIIGQDKNQLKIKDLKTKDRTAIVTEEGIATKSPRLKKALKVYQKEATYSAQLKRRAVQGIIIILNKPLITLAHQTQRERHFNILTNDDTEYKVKNVAISSFADLKLGDRIMAVGDIDEIGNITAKRIHLIPGKAIGIFKKLPVATESAQLSPSPISTVSASPSPLASASATPSPSILPVSPSPLASEF</sequence>
<dbReference type="Proteomes" id="UP000178758">
    <property type="component" value="Unassembled WGS sequence"/>
</dbReference>
<protein>
    <recommendedName>
        <fullName evidence="4">DUF5666 domain-containing protein</fullName>
    </recommendedName>
</protein>
<feature type="region of interest" description="Disordered" evidence="1">
    <location>
        <begin position="331"/>
        <end position="367"/>
    </location>
</feature>
<comment type="caution">
    <text evidence="2">The sequence shown here is derived from an EMBL/GenBank/DDBJ whole genome shotgun (WGS) entry which is preliminary data.</text>
</comment>
<evidence type="ECO:0000313" key="3">
    <source>
        <dbReference type="Proteomes" id="UP000178758"/>
    </source>
</evidence>
<reference evidence="2 3" key="1">
    <citation type="journal article" date="2016" name="Nat. Commun.">
        <title>Thousands of microbial genomes shed light on interconnected biogeochemical processes in an aquifer system.</title>
        <authorList>
            <person name="Anantharaman K."/>
            <person name="Brown C.T."/>
            <person name="Hug L.A."/>
            <person name="Sharon I."/>
            <person name="Castelle C.J."/>
            <person name="Probst A.J."/>
            <person name="Thomas B.C."/>
            <person name="Singh A."/>
            <person name="Wilkins M.J."/>
            <person name="Karaoz U."/>
            <person name="Brodie E.L."/>
            <person name="Williams K.H."/>
            <person name="Hubbard S.S."/>
            <person name="Banfield J.F."/>
        </authorList>
    </citation>
    <scope>NUCLEOTIDE SEQUENCE [LARGE SCALE GENOMIC DNA]</scope>
</reference>
<name>A0A1F5DHK7_9BACT</name>
<evidence type="ECO:0000256" key="1">
    <source>
        <dbReference type="SAM" id="MobiDB-lite"/>
    </source>
</evidence>
<feature type="compositionally biased region" description="Low complexity" evidence="1">
    <location>
        <begin position="335"/>
        <end position="367"/>
    </location>
</feature>
<evidence type="ECO:0008006" key="4">
    <source>
        <dbReference type="Google" id="ProtNLM"/>
    </source>
</evidence>
<accession>A0A1F5DHK7</accession>
<proteinExistence type="predicted"/>
<dbReference type="AlphaFoldDB" id="A0A1F5DHK7"/>
<evidence type="ECO:0000313" key="2">
    <source>
        <dbReference type="EMBL" id="OGD54544.1"/>
    </source>
</evidence>
<organism evidence="2 3">
    <name type="scientific">Candidatus Beckwithbacteria bacterium RBG_13_35_6</name>
    <dbReference type="NCBI Taxonomy" id="1797456"/>
    <lineage>
        <taxon>Bacteria</taxon>
        <taxon>Candidatus Beckwithiibacteriota</taxon>
    </lineage>
</organism>
<dbReference type="Gene3D" id="2.60.40.10">
    <property type="entry name" value="Immunoglobulins"/>
    <property type="match status" value="1"/>
</dbReference>
<gene>
    <name evidence="2" type="ORF">A3J78_02180</name>
</gene>
<dbReference type="InterPro" id="IPR013783">
    <property type="entry name" value="Ig-like_fold"/>
</dbReference>
<feature type="region of interest" description="Disordered" evidence="1">
    <location>
        <begin position="111"/>
        <end position="143"/>
    </location>
</feature>